<proteinExistence type="predicted"/>
<evidence type="ECO:0000313" key="3">
    <source>
        <dbReference type="EMBL" id="GMH57728.1"/>
    </source>
</evidence>
<accession>A0A9W6ZV74</accession>
<keyword evidence="2" id="KW-0472">Membrane</keyword>
<comment type="caution">
    <text evidence="3">The sequence shown here is derived from an EMBL/GenBank/DDBJ whole genome shotgun (WGS) entry which is preliminary data.</text>
</comment>
<evidence type="ECO:0008006" key="5">
    <source>
        <dbReference type="Google" id="ProtNLM"/>
    </source>
</evidence>
<name>A0A9W6ZV74_9STRA</name>
<dbReference type="OrthoDB" id="338650at2759"/>
<gene>
    <name evidence="3" type="ORF">TrRE_jg998</name>
</gene>
<evidence type="ECO:0000313" key="4">
    <source>
        <dbReference type="Proteomes" id="UP001165082"/>
    </source>
</evidence>
<keyword evidence="4" id="KW-1185">Reference proteome</keyword>
<evidence type="ECO:0000256" key="2">
    <source>
        <dbReference type="SAM" id="Phobius"/>
    </source>
</evidence>
<feature type="transmembrane region" description="Helical" evidence="2">
    <location>
        <begin position="12"/>
        <end position="36"/>
    </location>
</feature>
<keyword evidence="2" id="KW-0812">Transmembrane</keyword>
<organism evidence="3 4">
    <name type="scientific">Triparma retinervis</name>
    <dbReference type="NCBI Taxonomy" id="2557542"/>
    <lineage>
        <taxon>Eukaryota</taxon>
        <taxon>Sar</taxon>
        <taxon>Stramenopiles</taxon>
        <taxon>Ochrophyta</taxon>
        <taxon>Bolidophyceae</taxon>
        <taxon>Parmales</taxon>
        <taxon>Triparmaceae</taxon>
        <taxon>Triparma</taxon>
    </lineage>
</organism>
<dbReference type="EMBL" id="BRXZ01002237">
    <property type="protein sequence ID" value="GMH57728.1"/>
    <property type="molecule type" value="Genomic_DNA"/>
</dbReference>
<feature type="compositionally biased region" description="Gly residues" evidence="1">
    <location>
        <begin position="48"/>
        <end position="57"/>
    </location>
</feature>
<evidence type="ECO:0000256" key="1">
    <source>
        <dbReference type="SAM" id="MobiDB-lite"/>
    </source>
</evidence>
<reference evidence="3" key="1">
    <citation type="submission" date="2022-07" db="EMBL/GenBank/DDBJ databases">
        <title>Genome analysis of Parmales, a sister group of diatoms, reveals the evolutionary specialization of diatoms from phago-mixotrophs to photoautotrophs.</title>
        <authorList>
            <person name="Ban H."/>
            <person name="Sato S."/>
            <person name="Yoshikawa S."/>
            <person name="Kazumasa Y."/>
            <person name="Nakamura Y."/>
            <person name="Ichinomiya M."/>
            <person name="Saitoh K."/>
            <person name="Sato N."/>
            <person name="Blanc-Mathieu R."/>
            <person name="Endo H."/>
            <person name="Kuwata A."/>
            <person name="Ogata H."/>
        </authorList>
    </citation>
    <scope>NUCLEOTIDE SEQUENCE</scope>
</reference>
<keyword evidence="2" id="KW-1133">Transmembrane helix</keyword>
<sequence>MAIPKSTQQFYVLTAFASLFTIIGITITAVTITHILEESKGEDEGGEELGGGEGGKAPAGKPAGDLTSKEAGGTTASTPASTPVRSKVKKPYTSKPQPLVRSSSLSSSHERGDRGSTSTMPRRKSLIPSTFTITPSEFEDMLVKKGPGKGSSGNLHLHGDPNPLFSDASKVHEFRVALARASVGRALTWLDMTSSPSSSPTNGGNETKGQFDRVFKSLSPVRTQAGGLSWKKRPLRHFPPDFVLKPLPQDSRAYRELGFYERMSLACERYKESKGGRGKGGVDRVTDLLRRFSAFAPSYYGL</sequence>
<dbReference type="AlphaFoldDB" id="A0A9W6ZV74"/>
<protein>
    <recommendedName>
        <fullName evidence="5">Transmembrane protein</fullName>
    </recommendedName>
</protein>
<feature type="compositionally biased region" description="Low complexity" evidence="1">
    <location>
        <begin position="58"/>
        <end position="83"/>
    </location>
</feature>
<feature type="non-terminal residue" evidence="3">
    <location>
        <position position="1"/>
    </location>
</feature>
<feature type="region of interest" description="Disordered" evidence="1">
    <location>
        <begin position="41"/>
        <end position="131"/>
    </location>
</feature>
<dbReference type="Proteomes" id="UP001165082">
    <property type="component" value="Unassembled WGS sequence"/>
</dbReference>